<dbReference type="EMBL" id="AZXY01000001">
    <property type="protein sequence ID" value="KSZ60332.1"/>
    <property type="molecule type" value="Genomic_DNA"/>
</dbReference>
<dbReference type="PATRIC" id="fig|1441730.3.peg.512"/>
<reference evidence="2 3" key="2">
    <citation type="journal article" date="2016" name="Genome Announc.">
        <title>Draft Genome Sequence of a Versatile Hydrocarbon-Degrading Bacterium, Rhodococcus pyridinivorans Strain KG-16, Collected from Oil Fields in India.</title>
        <authorList>
            <person name="Aggarwal R.K."/>
            <person name="Dawar C."/>
            <person name="Phanindranath R."/>
            <person name="Mutnuri L."/>
            <person name="Dayal A.M."/>
        </authorList>
    </citation>
    <scope>NUCLEOTIDE SEQUENCE [LARGE SCALE GENOMIC DNA]</scope>
    <source>
        <strain evidence="2 3">KG-16</strain>
    </source>
</reference>
<evidence type="ECO:0000313" key="3">
    <source>
        <dbReference type="Proteomes" id="UP000053060"/>
    </source>
</evidence>
<feature type="transmembrane region" description="Helical" evidence="1">
    <location>
        <begin position="77"/>
        <end position="102"/>
    </location>
</feature>
<feature type="transmembrane region" description="Helical" evidence="1">
    <location>
        <begin position="21"/>
        <end position="42"/>
    </location>
</feature>
<keyword evidence="1" id="KW-1133">Transmembrane helix</keyword>
<protein>
    <recommendedName>
        <fullName evidence="4">Polysaccharide biosynthesis protein C-terminal domain-containing protein</fullName>
    </recommendedName>
</protein>
<accession>A0A0V9UQR2</accession>
<feature type="transmembrane region" description="Helical" evidence="1">
    <location>
        <begin position="49"/>
        <end position="71"/>
    </location>
</feature>
<evidence type="ECO:0000256" key="1">
    <source>
        <dbReference type="SAM" id="Phobius"/>
    </source>
</evidence>
<keyword evidence="1" id="KW-0812">Transmembrane</keyword>
<proteinExistence type="predicted"/>
<comment type="caution">
    <text evidence="2">The sequence shown here is derived from an EMBL/GenBank/DDBJ whole genome shotgun (WGS) entry which is preliminary data.</text>
</comment>
<organism evidence="2 3">
    <name type="scientific">Rhodococcus pyridinivorans KG-16</name>
    <dbReference type="NCBI Taxonomy" id="1441730"/>
    <lineage>
        <taxon>Bacteria</taxon>
        <taxon>Bacillati</taxon>
        <taxon>Actinomycetota</taxon>
        <taxon>Actinomycetes</taxon>
        <taxon>Mycobacteriales</taxon>
        <taxon>Nocardiaceae</taxon>
        <taxon>Rhodococcus</taxon>
    </lineage>
</organism>
<dbReference type="Proteomes" id="UP000053060">
    <property type="component" value="Unassembled WGS sequence"/>
</dbReference>
<evidence type="ECO:0008006" key="4">
    <source>
        <dbReference type="Google" id="ProtNLM"/>
    </source>
</evidence>
<dbReference type="AlphaFoldDB" id="A0A0V9UQR2"/>
<sequence length="119" mass="12692">MGGLLLAEPILGPGWDMAGKIVAIMAIPAALQIVVSPSDYLLIVLGRQWWLLTFQVVRLLLSVGAALLALWLSGDVYVVTLAYSLGWAGAYLMSIAGILIAVKRYDTRIGCSDTEVSSV</sequence>
<keyword evidence="1" id="KW-0472">Membrane</keyword>
<reference evidence="3" key="1">
    <citation type="submission" date="2015-01" db="EMBL/GenBank/DDBJ databases">
        <title>Draft genome sequence of Rhodococcus pyridinivorans strain KG-16, a hydrocarbon-degrading bacterium.</title>
        <authorList>
            <person name="Aggarwal R.K."/>
            <person name="Dawar C."/>
        </authorList>
    </citation>
    <scope>NUCLEOTIDE SEQUENCE [LARGE SCALE GENOMIC DNA]</scope>
    <source>
        <strain evidence="3">KG-16</strain>
    </source>
</reference>
<gene>
    <name evidence="2" type="ORF">Z045_02430</name>
</gene>
<name>A0A0V9UQR2_9NOCA</name>
<evidence type="ECO:0000313" key="2">
    <source>
        <dbReference type="EMBL" id="KSZ60332.1"/>
    </source>
</evidence>